<name>A0AAV2RPI8_MEGNR</name>
<feature type="non-terminal residue" evidence="3">
    <location>
        <position position="1"/>
    </location>
</feature>
<dbReference type="Proteomes" id="UP001497623">
    <property type="component" value="Unassembled WGS sequence"/>
</dbReference>
<accession>A0AAV2RPI8</accession>
<feature type="transmembrane region" description="Helical" evidence="2">
    <location>
        <begin position="27"/>
        <end position="45"/>
    </location>
</feature>
<gene>
    <name evidence="3" type="ORF">MNOR_LOCUS27819</name>
</gene>
<comment type="caution">
    <text evidence="3">The sequence shown here is derived from an EMBL/GenBank/DDBJ whole genome shotgun (WGS) entry which is preliminary data.</text>
</comment>
<evidence type="ECO:0000313" key="3">
    <source>
        <dbReference type="EMBL" id="CAL4136541.1"/>
    </source>
</evidence>
<evidence type="ECO:0000256" key="1">
    <source>
        <dbReference type="SAM" id="MobiDB-lite"/>
    </source>
</evidence>
<reference evidence="3 4" key="1">
    <citation type="submission" date="2024-05" db="EMBL/GenBank/DDBJ databases">
        <authorList>
            <person name="Wallberg A."/>
        </authorList>
    </citation>
    <scope>NUCLEOTIDE SEQUENCE [LARGE SCALE GENOMIC DNA]</scope>
</reference>
<proteinExistence type="predicted"/>
<dbReference type="AlphaFoldDB" id="A0AAV2RPI8"/>
<organism evidence="3 4">
    <name type="scientific">Meganyctiphanes norvegica</name>
    <name type="common">Northern krill</name>
    <name type="synonym">Thysanopoda norvegica</name>
    <dbReference type="NCBI Taxonomy" id="48144"/>
    <lineage>
        <taxon>Eukaryota</taxon>
        <taxon>Metazoa</taxon>
        <taxon>Ecdysozoa</taxon>
        <taxon>Arthropoda</taxon>
        <taxon>Crustacea</taxon>
        <taxon>Multicrustacea</taxon>
        <taxon>Malacostraca</taxon>
        <taxon>Eumalacostraca</taxon>
        <taxon>Eucarida</taxon>
        <taxon>Euphausiacea</taxon>
        <taxon>Euphausiidae</taxon>
        <taxon>Meganyctiphanes</taxon>
    </lineage>
</organism>
<feature type="region of interest" description="Disordered" evidence="1">
    <location>
        <begin position="167"/>
        <end position="242"/>
    </location>
</feature>
<evidence type="ECO:0000313" key="4">
    <source>
        <dbReference type="Proteomes" id="UP001497623"/>
    </source>
</evidence>
<feature type="compositionally biased region" description="Basic and acidic residues" evidence="1">
    <location>
        <begin position="225"/>
        <end position="234"/>
    </location>
</feature>
<feature type="compositionally biased region" description="Polar residues" evidence="1">
    <location>
        <begin position="197"/>
        <end position="223"/>
    </location>
</feature>
<keyword evidence="2" id="KW-1133">Transmembrane helix</keyword>
<sequence>QLLFFFIFFIFFLFFFFLIFFPFLFPFFIIIIVFYVFANIIYALFTELKNTSKMTSDCIEINVYDEEPNDCPNGLARTPNWGQSASTYSLRSFVDATIEDIPNTSMVNNPKVVAAPTTNPVLSSAVPTINKRIYTKRRRMNGSMEELDIIIEDDPMKGSQTYHQMATSLPQNNSGHGVKHPRMAQPPPQSSKGGGTATQVPSQGSHRAAQSSSQGQRTAQASSPKEGHRDRKTEYTLVIESC</sequence>
<keyword evidence="4" id="KW-1185">Reference proteome</keyword>
<protein>
    <submittedName>
        <fullName evidence="3">Uncharacterized protein</fullName>
    </submittedName>
</protein>
<keyword evidence="2" id="KW-0812">Transmembrane</keyword>
<dbReference type="EMBL" id="CAXKWB010029826">
    <property type="protein sequence ID" value="CAL4136541.1"/>
    <property type="molecule type" value="Genomic_DNA"/>
</dbReference>
<feature type="transmembrane region" description="Helical" evidence="2">
    <location>
        <begin position="5"/>
        <end position="21"/>
    </location>
</feature>
<evidence type="ECO:0000256" key="2">
    <source>
        <dbReference type="SAM" id="Phobius"/>
    </source>
</evidence>
<keyword evidence="2" id="KW-0472">Membrane</keyword>